<evidence type="ECO:0000256" key="2">
    <source>
        <dbReference type="ARBA" id="ARBA00023125"/>
    </source>
</evidence>
<dbReference type="Pfam" id="PF00705">
    <property type="entry name" value="PCNA_N"/>
    <property type="match status" value="1"/>
</dbReference>
<evidence type="ECO:0000256" key="1">
    <source>
        <dbReference type="ARBA" id="ARBA00010462"/>
    </source>
</evidence>
<keyword evidence="4" id="KW-0235">DNA replication</keyword>
<dbReference type="Proteomes" id="UP000011083">
    <property type="component" value="Unassembled WGS sequence"/>
</dbReference>
<dbReference type="AlphaFoldDB" id="L8GVM9"/>
<gene>
    <name evidence="8" type="ORF">ACA1_056970</name>
</gene>
<evidence type="ECO:0000259" key="7">
    <source>
        <dbReference type="Pfam" id="PF02747"/>
    </source>
</evidence>
<proteinExistence type="inferred from homology"/>
<dbReference type="NCBIfam" id="TIGR00590">
    <property type="entry name" value="pcna"/>
    <property type="match status" value="1"/>
</dbReference>
<dbReference type="KEGG" id="acan:ACA1_056970"/>
<protein>
    <recommendedName>
        <fullName evidence="3">DNA sliding clamp PCNA</fullName>
    </recommendedName>
</protein>
<name>L8GVM9_ACACF</name>
<accession>L8GVM9</accession>
<dbReference type="PANTHER" id="PTHR11352">
    <property type="entry name" value="PROLIFERATING CELL NUCLEAR ANTIGEN"/>
    <property type="match status" value="1"/>
</dbReference>
<comment type="function">
    <text evidence="3">This protein is an auxiliary protein of DNA polymerase delta and is involved in the control of eukaryotic DNA replication by increasing the polymerase's processivity during elongation of the leading strand.</text>
</comment>
<dbReference type="InterPro" id="IPR000730">
    <property type="entry name" value="Pr_cel_nuc_antig"/>
</dbReference>
<feature type="domain" description="Proliferating cell nuclear antigen PCNA N-terminal" evidence="6">
    <location>
        <begin position="3"/>
        <end position="121"/>
    </location>
</feature>
<evidence type="ECO:0000256" key="3">
    <source>
        <dbReference type="RuleBase" id="RU000641"/>
    </source>
</evidence>
<dbReference type="Gene3D" id="3.70.10.10">
    <property type="match status" value="1"/>
</dbReference>
<dbReference type="GO" id="GO:0043626">
    <property type="term" value="C:PCNA complex"/>
    <property type="evidence" value="ECO:0007669"/>
    <property type="project" value="TreeGrafter"/>
</dbReference>
<dbReference type="OrthoDB" id="534348at2759"/>
<keyword evidence="9" id="KW-1185">Reference proteome</keyword>
<dbReference type="GO" id="GO:0006275">
    <property type="term" value="P:regulation of DNA replication"/>
    <property type="evidence" value="ECO:0007669"/>
    <property type="project" value="InterPro"/>
</dbReference>
<dbReference type="VEuPathDB" id="AmoebaDB:ACA1_056970"/>
<evidence type="ECO:0000256" key="5">
    <source>
        <dbReference type="SAM" id="MobiDB-lite"/>
    </source>
</evidence>
<dbReference type="GO" id="GO:0003677">
    <property type="term" value="F:DNA binding"/>
    <property type="evidence" value="ECO:0007669"/>
    <property type="project" value="UniProtKB-KW"/>
</dbReference>
<evidence type="ECO:0000313" key="8">
    <source>
        <dbReference type="EMBL" id="ELR17065.1"/>
    </source>
</evidence>
<dbReference type="GO" id="GO:0006272">
    <property type="term" value="P:leading strand elongation"/>
    <property type="evidence" value="ECO:0007669"/>
    <property type="project" value="TreeGrafter"/>
</dbReference>
<dbReference type="EMBL" id="KB007974">
    <property type="protein sequence ID" value="ELR17065.1"/>
    <property type="molecule type" value="Genomic_DNA"/>
</dbReference>
<reference evidence="8 9" key="1">
    <citation type="journal article" date="2013" name="Genome Biol.">
        <title>Genome of Acanthamoeba castellanii highlights extensive lateral gene transfer and early evolution of tyrosine kinase signaling.</title>
        <authorList>
            <person name="Clarke M."/>
            <person name="Lohan A.J."/>
            <person name="Liu B."/>
            <person name="Lagkouvardos I."/>
            <person name="Roy S."/>
            <person name="Zafar N."/>
            <person name="Bertelli C."/>
            <person name="Schilde C."/>
            <person name="Kianianmomeni A."/>
            <person name="Burglin T.R."/>
            <person name="Frech C."/>
            <person name="Turcotte B."/>
            <person name="Kopec K.O."/>
            <person name="Synnott J.M."/>
            <person name="Choo C."/>
            <person name="Paponov I."/>
            <person name="Finkler A."/>
            <person name="Soon Heng Tan C."/>
            <person name="Hutchins A.P."/>
            <person name="Weinmeier T."/>
            <person name="Rattei T."/>
            <person name="Chu J.S."/>
            <person name="Gimenez G."/>
            <person name="Irimia M."/>
            <person name="Rigden D.J."/>
            <person name="Fitzpatrick D.A."/>
            <person name="Lorenzo-Morales J."/>
            <person name="Bateman A."/>
            <person name="Chiu C.H."/>
            <person name="Tang P."/>
            <person name="Hegemann P."/>
            <person name="Fromm H."/>
            <person name="Raoult D."/>
            <person name="Greub G."/>
            <person name="Miranda-Saavedra D."/>
            <person name="Chen N."/>
            <person name="Nash P."/>
            <person name="Ginger M.L."/>
            <person name="Horn M."/>
            <person name="Schaap P."/>
            <person name="Caler L."/>
            <person name="Loftus B."/>
        </authorList>
    </citation>
    <scope>NUCLEOTIDE SEQUENCE [LARGE SCALE GENOMIC DNA]</scope>
    <source>
        <strain evidence="8 9">Neff</strain>
    </source>
</reference>
<comment type="similarity">
    <text evidence="1 4">Belongs to the PCNA family.</text>
</comment>
<dbReference type="GO" id="GO:0006298">
    <property type="term" value="P:mismatch repair"/>
    <property type="evidence" value="ECO:0007669"/>
    <property type="project" value="TreeGrafter"/>
</dbReference>
<keyword evidence="3" id="KW-0539">Nucleus</keyword>
<dbReference type="InterPro" id="IPR022649">
    <property type="entry name" value="Pr_cel_nuc_antig_C"/>
</dbReference>
<dbReference type="SUPFAM" id="SSF55979">
    <property type="entry name" value="DNA clamp"/>
    <property type="match status" value="2"/>
</dbReference>
<dbReference type="GO" id="GO:0019985">
    <property type="term" value="P:translesion synthesis"/>
    <property type="evidence" value="ECO:0007669"/>
    <property type="project" value="TreeGrafter"/>
</dbReference>
<dbReference type="PROSITE" id="PS01251">
    <property type="entry name" value="PCNA_1"/>
    <property type="match status" value="1"/>
</dbReference>
<dbReference type="RefSeq" id="XP_004339078.1">
    <property type="nucleotide sequence ID" value="XM_004339030.1"/>
</dbReference>
<keyword evidence="2 4" id="KW-0238">DNA-binding</keyword>
<evidence type="ECO:0000259" key="6">
    <source>
        <dbReference type="Pfam" id="PF00705"/>
    </source>
</evidence>
<dbReference type="CDD" id="cd00577">
    <property type="entry name" value="PCNA"/>
    <property type="match status" value="1"/>
</dbReference>
<dbReference type="PRINTS" id="PR00339">
    <property type="entry name" value="PCNACYCLIN"/>
</dbReference>
<dbReference type="HAMAP" id="MF_00317">
    <property type="entry name" value="DNApol_clamp_arch"/>
    <property type="match status" value="1"/>
</dbReference>
<evidence type="ECO:0000313" key="9">
    <source>
        <dbReference type="Proteomes" id="UP000011083"/>
    </source>
</evidence>
<dbReference type="InterPro" id="IPR022659">
    <property type="entry name" value="Pr_cel_nuc_antig_CS"/>
</dbReference>
<dbReference type="Pfam" id="PF02747">
    <property type="entry name" value="PCNA_C"/>
    <property type="match status" value="1"/>
</dbReference>
<dbReference type="InterPro" id="IPR022648">
    <property type="entry name" value="Pr_cel_nuc_antig_N"/>
</dbReference>
<organism evidence="8 9">
    <name type="scientific">Acanthamoeba castellanii (strain ATCC 30010 / Neff)</name>
    <dbReference type="NCBI Taxonomy" id="1257118"/>
    <lineage>
        <taxon>Eukaryota</taxon>
        <taxon>Amoebozoa</taxon>
        <taxon>Discosea</taxon>
        <taxon>Longamoebia</taxon>
        <taxon>Centramoebida</taxon>
        <taxon>Acanthamoebidae</taxon>
        <taxon>Acanthamoeba</taxon>
    </lineage>
</organism>
<comment type="subcellular location">
    <subcellularLocation>
        <location evidence="3">Nucleus</location>
    </subcellularLocation>
</comment>
<sequence length="323" mass="36087">MKFRLENASVFKKMVGLVKDIVTDVNLVFDDRGMNMMSLDSSHVSLVEIKMFAGGFDEYECEVPVTLRVNIALMDKIMGLAGKDNSMTLLYVHSDSIAQFVFENAAGDRQTEFGLKLLNIKSNILSIPEMEYNVVVITSSSEFKKKIDDLFKFSDTAIILAEKDEMHFALDGDIGNCKFTLKKNDNTDIEINDPVSASFALRYLKNFANASVLCDRVTIRLIKGQPMRASYEMTNKKMGNDNDKLGTIAFYLAPKLASSLRAAWDKHADSHCCVCGAEPRTCWCGEDQIWDVVDQWMETADEASTMPSNEDNAEVASFSSVMS</sequence>
<evidence type="ECO:0000256" key="4">
    <source>
        <dbReference type="RuleBase" id="RU003671"/>
    </source>
</evidence>
<dbReference type="InterPro" id="IPR046938">
    <property type="entry name" value="DNA_clamp_sf"/>
</dbReference>
<dbReference type="PANTHER" id="PTHR11352:SF0">
    <property type="entry name" value="PROLIFERATING CELL NUCLEAR ANTIGEN"/>
    <property type="match status" value="1"/>
</dbReference>
<dbReference type="GeneID" id="14918541"/>
<feature type="domain" description="Proliferating cell nuclear antigen PCNA C-terminal" evidence="7">
    <location>
        <begin position="127"/>
        <end position="236"/>
    </location>
</feature>
<feature type="region of interest" description="Disordered" evidence="5">
    <location>
        <begin position="301"/>
        <end position="323"/>
    </location>
</feature>
<dbReference type="GO" id="GO:0030337">
    <property type="term" value="F:DNA polymerase processivity factor activity"/>
    <property type="evidence" value="ECO:0007669"/>
    <property type="project" value="InterPro"/>
</dbReference>
<dbReference type="STRING" id="1257118.L8GVM9"/>